<dbReference type="Pfam" id="PF13237">
    <property type="entry name" value="Fer4_10"/>
    <property type="match status" value="1"/>
</dbReference>
<accession>E6VTI7</accession>
<dbReference type="eggNOG" id="COG2768">
    <property type="taxonomic scope" value="Bacteria"/>
</dbReference>
<dbReference type="Gene3D" id="3.40.50.360">
    <property type="match status" value="1"/>
</dbReference>
<dbReference type="OrthoDB" id="9798098at2"/>
<dbReference type="SUPFAM" id="SSF52218">
    <property type="entry name" value="Flavoproteins"/>
    <property type="match status" value="1"/>
</dbReference>
<dbReference type="InterPro" id="IPR047964">
    <property type="entry name" value="EFR1-like"/>
</dbReference>
<organism evidence="2 3">
    <name type="scientific">Pseudodesulfovibrio aespoeensis (strain ATCC 700646 / DSM 10631 / Aspo-2)</name>
    <name type="common">Desulfovibrio aespoeensis</name>
    <dbReference type="NCBI Taxonomy" id="643562"/>
    <lineage>
        <taxon>Bacteria</taxon>
        <taxon>Pseudomonadati</taxon>
        <taxon>Thermodesulfobacteriota</taxon>
        <taxon>Desulfovibrionia</taxon>
        <taxon>Desulfovibrionales</taxon>
        <taxon>Desulfovibrionaceae</taxon>
    </lineage>
</organism>
<protein>
    <submittedName>
        <fullName evidence="2">Putative ferredoxin</fullName>
    </submittedName>
</protein>
<evidence type="ECO:0000259" key="1">
    <source>
        <dbReference type="PROSITE" id="PS51379"/>
    </source>
</evidence>
<keyword evidence="3" id="KW-1185">Reference proteome</keyword>
<feature type="domain" description="4Fe-4S ferredoxin-type" evidence="1">
    <location>
        <begin position="214"/>
        <end position="243"/>
    </location>
</feature>
<dbReference type="InterPro" id="IPR017896">
    <property type="entry name" value="4Fe4S_Fe-S-bd"/>
</dbReference>
<feature type="domain" description="4Fe-4S ferredoxin-type" evidence="1">
    <location>
        <begin position="184"/>
        <end position="213"/>
    </location>
</feature>
<dbReference type="STRING" id="643562.Daes_1149"/>
<dbReference type="Gene3D" id="3.30.70.20">
    <property type="match status" value="1"/>
</dbReference>
<reference evidence="2 3" key="2">
    <citation type="journal article" date="2014" name="Genome Announc.">
        <title>Complete Genome Sequence of the Subsurface, Mesophilic Sulfate-Reducing Bacterium Desulfovibrio aespoeensis Aspo-2.</title>
        <authorList>
            <person name="Pedersen K."/>
            <person name="Bengtsson A."/>
            <person name="Edlund J."/>
            <person name="Rabe L."/>
            <person name="Hazen T."/>
            <person name="Chakraborty R."/>
            <person name="Goodwin L."/>
            <person name="Shapiro N."/>
        </authorList>
    </citation>
    <scope>NUCLEOTIDE SEQUENCE [LARGE SCALE GENOMIC DNA]</scope>
    <source>
        <strain evidence="3">ATCC 700646 / DSM 10631 / Aspo-2</strain>
    </source>
</reference>
<dbReference type="AlphaFoldDB" id="E6VTI7"/>
<proteinExistence type="predicted"/>
<dbReference type="KEGG" id="das:Daes_1149"/>
<gene>
    <name evidence="2" type="ordered locus">Daes_1149</name>
</gene>
<sequence>MILQTVKLVCFSPTGTTRAVVQKIADGVGYSQCQLIDITRPSARQEPLRVSDDELLVIGVPVYMGRVPAVLIEWLNALQASNTPTVCVVVYGNRVFEDALLELKDIMVNRGCVPIACAAYIGEHSFSSSETPVAHGRPDAEDLNHAEVFGQRIREKLQSMPSSTQNQNVSVPGVLPYRGSSALWSVDFISVSEKCAQCGVCAETCPMGAIDLNDSAVIDKEKCITCCACIKICPQEARSMKPGPVKDAAKRLNEFFKDPKKPECFM</sequence>
<dbReference type="Proteomes" id="UP000002191">
    <property type="component" value="Chromosome"/>
</dbReference>
<dbReference type="InterPro" id="IPR029039">
    <property type="entry name" value="Flavoprotein-like_sf"/>
</dbReference>
<dbReference type="PANTHER" id="PTHR43122">
    <property type="entry name" value="FERREDOXIN SUBUNIT OF PYRUVATE:FLAVODOXIN OXIDOREDUCTASE-RELATED"/>
    <property type="match status" value="1"/>
</dbReference>
<dbReference type="RefSeq" id="WP_013514095.1">
    <property type="nucleotide sequence ID" value="NC_014844.1"/>
</dbReference>
<dbReference type="HOGENOM" id="CLU_069541_0_0_7"/>
<dbReference type="PANTHER" id="PTHR43122:SF1">
    <property type="entry name" value="IRON-SULFUR-BINDING PROTEIN"/>
    <property type="match status" value="1"/>
</dbReference>
<dbReference type="PROSITE" id="PS51379">
    <property type="entry name" value="4FE4S_FER_2"/>
    <property type="match status" value="2"/>
</dbReference>
<name>E6VTI7_PSEA9</name>
<reference evidence="3" key="1">
    <citation type="submission" date="2010-12" db="EMBL/GenBank/DDBJ databases">
        <title>Complete sequence of Desulfovibrio aespoeensis Aspo-2.</title>
        <authorList>
            <consortium name="US DOE Joint Genome Institute"/>
            <person name="Lucas S."/>
            <person name="Copeland A."/>
            <person name="Lapidus A."/>
            <person name="Cheng J.-F."/>
            <person name="Goodwin L."/>
            <person name="Pitluck S."/>
            <person name="Chertkov O."/>
            <person name="Misra M."/>
            <person name="Detter J.C."/>
            <person name="Han C."/>
            <person name="Tapia R."/>
            <person name="Land M."/>
            <person name="Hauser L."/>
            <person name="Kyrpides N."/>
            <person name="Ivanova N."/>
            <person name="Ovchinnikova G."/>
            <person name="Pedersen K."/>
            <person name="Jagevall S."/>
            <person name="Hazen T."/>
            <person name="Woyke T."/>
        </authorList>
    </citation>
    <scope>NUCLEOTIDE SEQUENCE [LARGE SCALE GENOMIC DNA]</scope>
    <source>
        <strain evidence="3">ATCC 700646 / DSM 10631 / Aspo-2</strain>
    </source>
</reference>
<dbReference type="SUPFAM" id="SSF54862">
    <property type="entry name" value="4Fe-4S ferredoxins"/>
    <property type="match status" value="1"/>
</dbReference>
<dbReference type="NCBIfam" id="NF038196">
    <property type="entry name" value="ferrodoxin_EFR1"/>
    <property type="match status" value="1"/>
</dbReference>
<evidence type="ECO:0000313" key="2">
    <source>
        <dbReference type="EMBL" id="ADU62164.1"/>
    </source>
</evidence>
<evidence type="ECO:0000313" key="3">
    <source>
        <dbReference type="Proteomes" id="UP000002191"/>
    </source>
</evidence>
<dbReference type="EMBL" id="CP002431">
    <property type="protein sequence ID" value="ADU62164.1"/>
    <property type="molecule type" value="Genomic_DNA"/>
</dbReference>